<dbReference type="InterPro" id="IPR003265">
    <property type="entry name" value="HhH-GPD_domain"/>
</dbReference>
<keyword evidence="11" id="KW-0411">Iron-sulfur</keyword>
<evidence type="ECO:0000256" key="2">
    <source>
        <dbReference type="ARBA" id="ARBA00001966"/>
    </source>
</evidence>
<keyword evidence="13" id="KW-0326">Glycosidase</keyword>
<dbReference type="SMART" id="SM00478">
    <property type="entry name" value="ENDO3c"/>
    <property type="match status" value="1"/>
</dbReference>
<evidence type="ECO:0000256" key="1">
    <source>
        <dbReference type="ARBA" id="ARBA00000843"/>
    </source>
</evidence>
<dbReference type="Pfam" id="PF00730">
    <property type="entry name" value="HhH-GPD"/>
    <property type="match status" value="1"/>
</dbReference>
<dbReference type="GO" id="GO:0051536">
    <property type="term" value="F:iron-sulfur cluster binding"/>
    <property type="evidence" value="ECO:0007669"/>
    <property type="project" value="UniProtKB-KW"/>
</dbReference>
<evidence type="ECO:0000256" key="8">
    <source>
        <dbReference type="ARBA" id="ARBA00022763"/>
    </source>
</evidence>
<evidence type="ECO:0000256" key="6">
    <source>
        <dbReference type="ARBA" id="ARBA00022023"/>
    </source>
</evidence>
<dbReference type="SUPFAM" id="SSF48150">
    <property type="entry name" value="DNA-glycosylase"/>
    <property type="match status" value="1"/>
</dbReference>
<feature type="domain" description="HhH-GPD" evidence="14">
    <location>
        <begin position="35"/>
        <end position="186"/>
    </location>
</feature>
<evidence type="ECO:0000259" key="14">
    <source>
        <dbReference type="SMART" id="SM00478"/>
    </source>
</evidence>
<accession>A0A4Z1A8X1</accession>
<dbReference type="GO" id="GO:0032357">
    <property type="term" value="F:oxidized purine DNA binding"/>
    <property type="evidence" value="ECO:0007669"/>
    <property type="project" value="TreeGrafter"/>
</dbReference>
<name>A0A4Z1A8X1_9LEPT</name>
<comment type="catalytic activity">
    <reaction evidence="1">
        <text>Hydrolyzes free adenine bases from 7,8-dihydro-8-oxoguanine:adenine mismatched double-stranded DNA, leaving an apurinic site.</text>
        <dbReference type="EC" id="3.2.2.31"/>
    </reaction>
</comment>
<keyword evidence="16" id="KW-1185">Reference proteome</keyword>
<dbReference type="GO" id="GO:0000701">
    <property type="term" value="F:purine-specific mismatch base pair DNA N-glycosylase activity"/>
    <property type="evidence" value="ECO:0007669"/>
    <property type="project" value="UniProtKB-EC"/>
</dbReference>
<dbReference type="GO" id="GO:0006298">
    <property type="term" value="P:mismatch repair"/>
    <property type="evidence" value="ECO:0007669"/>
    <property type="project" value="TreeGrafter"/>
</dbReference>
<dbReference type="GO" id="GO:0006284">
    <property type="term" value="P:base-excision repair"/>
    <property type="evidence" value="ECO:0007669"/>
    <property type="project" value="InterPro"/>
</dbReference>
<dbReference type="NCBIfam" id="TIGR01084">
    <property type="entry name" value="mutY"/>
    <property type="match status" value="1"/>
</dbReference>
<evidence type="ECO:0000256" key="4">
    <source>
        <dbReference type="ARBA" id="ARBA00008343"/>
    </source>
</evidence>
<dbReference type="GO" id="GO:0035485">
    <property type="term" value="F:adenine/guanine mispair binding"/>
    <property type="evidence" value="ECO:0007669"/>
    <property type="project" value="TreeGrafter"/>
</dbReference>
<dbReference type="InterPro" id="IPR011257">
    <property type="entry name" value="DNA_glycosylase"/>
</dbReference>
<dbReference type="GO" id="GO:0046872">
    <property type="term" value="F:metal ion binding"/>
    <property type="evidence" value="ECO:0007669"/>
    <property type="project" value="UniProtKB-KW"/>
</dbReference>
<proteinExistence type="inferred from homology"/>
<dbReference type="SUPFAM" id="SSF55811">
    <property type="entry name" value="Nudix"/>
    <property type="match status" value="1"/>
</dbReference>
<dbReference type="Gene3D" id="1.10.340.30">
    <property type="entry name" value="Hypothetical protein, domain 2"/>
    <property type="match status" value="1"/>
</dbReference>
<gene>
    <name evidence="15" type="primary">mutY</name>
    <name evidence="15" type="ORF">EHQ62_05435</name>
</gene>
<dbReference type="AlphaFoldDB" id="A0A4Z1A8X1"/>
<comment type="function">
    <text evidence="3">Adenine glycosylase active on G-A mispairs. MutY also corrects error-prone DNA synthesis past GO lesions which are due to the oxidatively damaged form of guanine: 7,8-dihydro-8-oxoguanine (8-oxo-dGTP).</text>
</comment>
<keyword evidence="12" id="KW-0234">DNA repair</keyword>
<dbReference type="InterPro" id="IPR044298">
    <property type="entry name" value="MIG/MutY"/>
</dbReference>
<dbReference type="GO" id="GO:0034039">
    <property type="term" value="F:8-oxo-7,8-dihydroguanine DNA N-glycosylase activity"/>
    <property type="evidence" value="ECO:0007669"/>
    <property type="project" value="TreeGrafter"/>
</dbReference>
<dbReference type="InterPro" id="IPR023170">
    <property type="entry name" value="HhH_base_excis_C"/>
</dbReference>
<sequence length="362" mass="41691">MNPQKKLHEWYTLHKRDLPFRKKKQAYPIWISEVMLQQTRVAAMLPLFEAFLERFPNPESLAKSTEAEVLSYWKGLGYYSRARNIRKAAIQLVNQYNGSFPKELDLVLKLPGIGNYTARAVLSIAYDLPYAVLDGNVKRVLSRYFGYTENILGPKADKELQSKADGFLNPKFPGDHNQAMMELGATLCLPESPKCLVCPLTDGCFARIHGKTSEIPFREKKQNQIFLLGKIWVVQKKNLFLLIKEKENRFLKGMFHFPYGFFGDIPNDGYNPSSFAKFLNLIGKEIPIIGKIKHTITHHKLEYSVFHVKIEGNPPIEKKLEPKQLERELEGLGVEYKWVGMEHLEAEFPSSLTKKVKKILLY</sequence>
<dbReference type="InterPro" id="IPR004035">
    <property type="entry name" value="Endouclease-III_FeS-bd_BS"/>
</dbReference>
<dbReference type="CDD" id="cd00056">
    <property type="entry name" value="ENDO3c"/>
    <property type="match status" value="1"/>
</dbReference>
<dbReference type="Gene3D" id="1.10.1670.10">
    <property type="entry name" value="Helix-hairpin-Helix base-excision DNA repair enzymes (C-terminal)"/>
    <property type="match status" value="1"/>
</dbReference>
<evidence type="ECO:0000256" key="5">
    <source>
        <dbReference type="ARBA" id="ARBA00012045"/>
    </source>
</evidence>
<comment type="caution">
    <text evidence="15">The sequence shown here is derived from an EMBL/GenBank/DDBJ whole genome shotgun (WGS) entry which is preliminary data.</text>
</comment>
<comment type="cofactor">
    <cofactor evidence="2">
        <name>[4Fe-4S] cluster</name>
        <dbReference type="ChEBI" id="CHEBI:49883"/>
    </cofactor>
</comment>
<evidence type="ECO:0000256" key="7">
    <source>
        <dbReference type="ARBA" id="ARBA00022723"/>
    </source>
</evidence>
<evidence type="ECO:0000256" key="10">
    <source>
        <dbReference type="ARBA" id="ARBA00023004"/>
    </source>
</evidence>
<dbReference type="EC" id="3.2.2.31" evidence="5"/>
<protein>
    <recommendedName>
        <fullName evidence="6">Adenine DNA glycosylase</fullName>
        <ecNumber evidence="5">3.2.2.31</ecNumber>
    </recommendedName>
</protein>
<organism evidence="15 16">
    <name type="scientific">Leptospira jelokensis</name>
    <dbReference type="NCBI Taxonomy" id="2484931"/>
    <lineage>
        <taxon>Bacteria</taxon>
        <taxon>Pseudomonadati</taxon>
        <taxon>Spirochaetota</taxon>
        <taxon>Spirochaetia</taxon>
        <taxon>Leptospirales</taxon>
        <taxon>Leptospiraceae</taxon>
        <taxon>Leptospira</taxon>
    </lineage>
</organism>
<dbReference type="PANTHER" id="PTHR42944:SF1">
    <property type="entry name" value="ADENINE DNA GLYCOSYLASE"/>
    <property type="match status" value="1"/>
</dbReference>
<dbReference type="PANTHER" id="PTHR42944">
    <property type="entry name" value="ADENINE DNA GLYCOSYLASE"/>
    <property type="match status" value="1"/>
</dbReference>
<evidence type="ECO:0000313" key="16">
    <source>
        <dbReference type="Proteomes" id="UP000297567"/>
    </source>
</evidence>
<evidence type="ECO:0000256" key="13">
    <source>
        <dbReference type="ARBA" id="ARBA00023295"/>
    </source>
</evidence>
<evidence type="ECO:0000256" key="3">
    <source>
        <dbReference type="ARBA" id="ARBA00002933"/>
    </source>
</evidence>
<keyword evidence="10" id="KW-0408">Iron</keyword>
<keyword evidence="7" id="KW-0479">Metal-binding</keyword>
<dbReference type="InterPro" id="IPR004036">
    <property type="entry name" value="Endonuclease-III-like_CS2"/>
</dbReference>
<dbReference type="RefSeq" id="WP_135641192.1">
    <property type="nucleotide sequence ID" value="NZ_RQGH01000011.1"/>
</dbReference>
<dbReference type="Gene3D" id="3.90.79.10">
    <property type="entry name" value="Nucleoside Triphosphate Pyrophosphohydrolase"/>
    <property type="match status" value="1"/>
</dbReference>
<dbReference type="InterPro" id="IPR015797">
    <property type="entry name" value="NUDIX_hydrolase-like_dom_sf"/>
</dbReference>
<dbReference type="Proteomes" id="UP000297567">
    <property type="component" value="Unassembled WGS sequence"/>
</dbReference>
<reference evidence="15" key="1">
    <citation type="journal article" date="2019" name="PLoS Negl. Trop. Dis.">
        <title>Revisiting the worldwide diversity of Leptospira species in the environment.</title>
        <authorList>
            <person name="Vincent A.T."/>
            <person name="Schiettekatte O."/>
            <person name="Bourhy P."/>
            <person name="Veyrier F.J."/>
            <person name="Picardeau M."/>
        </authorList>
    </citation>
    <scope>NUCLEOTIDE SEQUENCE [LARGE SCALE GENOMIC DNA]</scope>
    <source>
        <strain evidence="15">201702451</strain>
    </source>
</reference>
<dbReference type="EMBL" id="RQGH01000011">
    <property type="protein sequence ID" value="TGL72268.1"/>
    <property type="molecule type" value="Genomic_DNA"/>
</dbReference>
<dbReference type="PROSITE" id="PS00764">
    <property type="entry name" value="ENDONUCLEASE_III_1"/>
    <property type="match status" value="1"/>
</dbReference>
<evidence type="ECO:0000256" key="11">
    <source>
        <dbReference type="ARBA" id="ARBA00023014"/>
    </source>
</evidence>
<dbReference type="PROSITE" id="PS01155">
    <property type="entry name" value="ENDONUCLEASE_III_2"/>
    <property type="match status" value="1"/>
</dbReference>
<evidence type="ECO:0000256" key="9">
    <source>
        <dbReference type="ARBA" id="ARBA00022801"/>
    </source>
</evidence>
<comment type="similarity">
    <text evidence="4">Belongs to the Nth/MutY family.</text>
</comment>
<evidence type="ECO:0000313" key="15">
    <source>
        <dbReference type="EMBL" id="TGL72268.1"/>
    </source>
</evidence>
<dbReference type="InterPro" id="IPR005760">
    <property type="entry name" value="A/G_AdeGlyc_MutY"/>
</dbReference>
<evidence type="ECO:0000256" key="12">
    <source>
        <dbReference type="ARBA" id="ARBA00023204"/>
    </source>
</evidence>
<keyword evidence="8" id="KW-0227">DNA damage</keyword>
<keyword evidence="9" id="KW-0378">Hydrolase</keyword>